<dbReference type="PROSITE" id="PS51194">
    <property type="entry name" value="HELICASE_CTER"/>
    <property type="match status" value="1"/>
</dbReference>
<dbReference type="GO" id="GO:0006260">
    <property type="term" value="P:DNA replication"/>
    <property type="evidence" value="ECO:0007669"/>
    <property type="project" value="InterPro"/>
</dbReference>
<keyword evidence="12" id="KW-0233">DNA recombination</keyword>
<keyword evidence="13" id="KW-0234">DNA repair</keyword>
<dbReference type="STRING" id="28134.SAMN05444288_1167"/>
<protein>
    <recommendedName>
        <fullName evidence="16">DNA helicase RecQ</fullName>
        <ecNumber evidence="16">5.6.2.4</ecNumber>
    </recommendedName>
</protein>
<feature type="domain" description="Helicase ATP-binding" evidence="18">
    <location>
        <begin position="24"/>
        <end position="191"/>
    </location>
</feature>
<evidence type="ECO:0000256" key="10">
    <source>
        <dbReference type="ARBA" id="ARBA00022840"/>
    </source>
</evidence>
<keyword evidence="21" id="KW-1185">Reference proteome</keyword>
<evidence type="ECO:0000256" key="11">
    <source>
        <dbReference type="ARBA" id="ARBA00023125"/>
    </source>
</evidence>
<evidence type="ECO:0000256" key="4">
    <source>
        <dbReference type="ARBA" id="ARBA00022723"/>
    </source>
</evidence>
<dbReference type="SMART" id="SM00487">
    <property type="entry name" value="DEXDc"/>
    <property type="match status" value="1"/>
</dbReference>
<dbReference type="SMART" id="SM00490">
    <property type="entry name" value="HELICc"/>
    <property type="match status" value="1"/>
</dbReference>
<dbReference type="GO" id="GO:0006281">
    <property type="term" value="P:DNA repair"/>
    <property type="evidence" value="ECO:0007669"/>
    <property type="project" value="UniProtKB-KW"/>
</dbReference>
<accession>E7RTC8</accession>
<reference evidence="20" key="1">
    <citation type="submission" date="2011-01" db="EMBL/GenBank/DDBJ databases">
        <authorList>
            <person name="Muzny D."/>
            <person name="Qin X."/>
            <person name="Buhay C."/>
            <person name="Dugan-Rocha S."/>
            <person name="Ding Y."/>
            <person name="Chen G."/>
            <person name="Hawes A."/>
            <person name="Holder M."/>
            <person name="Jhangiani S."/>
            <person name="Johnson A."/>
            <person name="Khan Z."/>
            <person name="Li Z."/>
            <person name="Liu W."/>
            <person name="Liu X."/>
            <person name="Perez L."/>
            <person name="Shen H."/>
            <person name="Wang Q."/>
            <person name="Watt J."/>
            <person name="Xi L."/>
            <person name="Xin Y."/>
            <person name="Zhou J."/>
            <person name="Deng J."/>
            <person name="Jiang H."/>
            <person name="Liu Y."/>
            <person name="Qu J."/>
            <person name="Song X.-Z."/>
            <person name="Zhang L."/>
            <person name="Villasana D."/>
            <person name="Johnson A."/>
            <person name="Liu J."/>
            <person name="Liyanage D."/>
            <person name="Lorensuhewa L."/>
            <person name="Robinson T."/>
            <person name="Song A."/>
            <person name="Song B.-B."/>
            <person name="Dinh H."/>
            <person name="Thornton R."/>
            <person name="Coyle M."/>
            <person name="Francisco L."/>
            <person name="Jackson L."/>
            <person name="Javaid M."/>
            <person name="Korchina V."/>
            <person name="Kovar C."/>
            <person name="Mata R."/>
            <person name="Mathew T."/>
            <person name="Ngo R."/>
            <person name="Nguyen L."/>
            <person name="Nguyen N."/>
            <person name="Okwuonu G."/>
            <person name="Ongeri F."/>
            <person name="Pham C."/>
            <person name="Simmons D."/>
            <person name="Wilczek-Boney K."/>
            <person name="Hale W."/>
            <person name="Jakkamsetti A."/>
            <person name="Pham P."/>
            <person name="Ruth R."/>
            <person name="San Lucas F."/>
            <person name="Warren J."/>
            <person name="Zhang J."/>
            <person name="Zhao Z."/>
            <person name="Zhou C."/>
            <person name="Zhu D."/>
            <person name="Lee S."/>
            <person name="Bess C."/>
            <person name="Blankenburg K."/>
            <person name="Forbes L."/>
            <person name="Fu Q."/>
            <person name="Gubbala S."/>
            <person name="Hirani K."/>
            <person name="Jayaseelan J.C."/>
            <person name="Lara F."/>
            <person name="Munidasa M."/>
            <person name="Palculict T."/>
            <person name="Patil S."/>
            <person name="Pu L.-L."/>
            <person name="Saada N."/>
            <person name="Tang L."/>
            <person name="Weissenberger G."/>
            <person name="Zhu Y."/>
            <person name="Hemphill L."/>
            <person name="Shang Y."/>
            <person name="Youmans B."/>
            <person name="Ayvaz T."/>
            <person name="Ross M."/>
            <person name="Santibanez J."/>
            <person name="Aqrawi P."/>
            <person name="Gross S."/>
            <person name="Joshi V."/>
            <person name="Fowler G."/>
            <person name="Nazareth L."/>
            <person name="Reid J."/>
            <person name="Worley K."/>
            <person name="Petrosino J."/>
            <person name="Highlander S."/>
            <person name="Gibbs R."/>
        </authorList>
    </citation>
    <scope>NUCLEOTIDE SEQUENCE [LARGE SCALE GENOMIC DNA]</scope>
    <source>
        <strain evidence="20">ATCC 33269</strain>
    </source>
</reference>
<evidence type="ECO:0000256" key="12">
    <source>
        <dbReference type="ARBA" id="ARBA00023172"/>
    </source>
</evidence>
<dbReference type="Pfam" id="PF16124">
    <property type="entry name" value="RecQ_Zn_bind"/>
    <property type="match status" value="1"/>
</dbReference>
<dbReference type="InterPro" id="IPR036390">
    <property type="entry name" value="WH_DNA-bd_sf"/>
</dbReference>
<comment type="cofactor">
    <cofactor evidence="1">
        <name>Mg(2+)</name>
        <dbReference type="ChEBI" id="CHEBI:18420"/>
    </cofactor>
</comment>
<organism evidence="20 21">
    <name type="scientific">Hoylesella oralis ATCC 33269</name>
    <dbReference type="NCBI Taxonomy" id="873533"/>
    <lineage>
        <taxon>Bacteria</taxon>
        <taxon>Pseudomonadati</taxon>
        <taxon>Bacteroidota</taxon>
        <taxon>Bacteroidia</taxon>
        <taxon>Bacteroidales</taxon>
        <taxon>Prevotellaceae</taxon>
        <taxon>Hoylesella</taxon>
    </lineage>
</organism>
<dbReference type="CDD" id="cd18794">
    <property type="entry name" value="SF2_C_RecQ"/>
    <property type="match status" value="1"/>
</dbReference>
<evidence type="ECO:0000256" key="7">
    <source>
        <dbReference type="ARBA" id="ARBA00022801"/>
    </source>
</evidence>
<dbReference type="FunFam" id="3.40.50.300:FF:000296">
    <property type="entry name" value="ATP-dependent DNA helicase RecQ"/>
    <property type="match status" value="1"/>
</dbReference>
<evidence type="ECO:0000313" key="20">
    <source>
        <dbReference type="EMBL" id="EFZ35934.1"/>
    </source>
</evidence>
<comment type="cofactor">
    <cofactor evidence="2">
        <name>Zn(2+)</name>
        <dbReference type="ChEBI" id="CHEBI:29105"/>
    </cofactor>
</comment>
<name>E7RTC8_9BACT</name>
<dbReference type="RefSeq" id="WP_004370198.1">
    <property type="nucleotide sequence ID" value="NZ_GL833119.1"/>
</dbReference>
<dbReference type="InterPro" id="IPR001650">
    <property type="entry name" value="Helicase_C-like"/>
</dbReference>
<dbReference type="InterPro" id="IPR011545">
    <property type="entry name" value="DEAD/DEAH_box_helicase_dom"/>
</dbReference>
<dbReference type="CDD" id="cd17920">
    <property type="entry name" value="DEXHc_RecQ"/>
    <property type="match status" value="1"/>
</dbReference>
<keyword evidence="6" id="KW-0227">DNA damage</keyword>
<keyword evidence="11" id="KW-0238">DNA-binding</keyword>
<dbReference type="EC" id="5.6.2.4" evidence="16"/>
<dbReference type="Pfam" id="PF00270">
    <property type="entry name" value="DEAD"/>
    <property type="match status" value="1"/>
</dbReference>
<evidence type="ECO:0000256" key="6">
    <source>
        <dbReference type="ARBA" id="ARBA00022763"/>
    </source>
</evidence>
<comment type="catalytic activity">
    <reaction evidence="15">
        <text>Couples ATP hydrolysis with the unwinding of duplex DNA by translocating in the 3'-5' direction.</text>
        <dbReference type="EC" id="5.6.2.4"/>
    </reaction>
</comment>
<dbReference type="Pfam" id="PF00271">
    <property type="entry name" value="Helicase_C"/>
    <property type="match status" value="1"/>
</dbReference>
<dbReference type="InterPro" id="IPR004589">
    <property type="entry name" value="DNA_helicase_ATP-dep_RecQ"/>
</dbReference>
<dbReference type="Pfam" id="PF00570">
    <property type="entry name" value="HRDC"/>
    <property type="match status" value="1"/>
</dbReference>
<gene>
    <name evidence="20" type="primary">recQ</name>
    <name evidence="20" type="ORF">HMPREF0663_12001</name>
</gene>
<dbReference type="PANTHER" id="PTHR13710">
    <property type="entry name" value="DNA HELICASE RECQ FAMILY MEMBER"/>
    <property type="match status" value="1"/>
</dbReference>
<dbReference type="Gene3D" id="1.10.150.80">
    <property type="entry name" value="HRDC domain"/>
    <property type="match status" value="1"/>
</dbReference>
<evidence type="ECO:0000256" key="1">
    <source>
        <dbReference type="ARBA" id="ARBA00001946"/>
    </source>
</evidence>
<sequence length="615" mass="70403">MKAIDILKKYYGYNSFRPNQEKIIQEIIQGQDCFVLMPTGGGKSICYQIPALAMQGTAVVVSPLISLMHDQVQALKTNGIAAEELNSVNDANQDTMIRRKCMSGELKLIYVSPERLISEIPHLFSSIHISLFAIDEAHCISQWGHDFRPEYARLGILREKFPTIPIIALTATADRITREDIIKQLHLNIGDDHKHRVFISSFDRSNLSLSVKRGYKKQAKMRYIVDFIRAHVNESGIIYCLSRKITESVSVELQKLGIDAATYHAGLSTGERTRIQNLFKNDQIQVICATIAFGMGIDKSNIRWVIHYNLPKSIENFYQEIGRAGRDGAPADTVLFYDLSDIVMLRKFAIESRQHNLNMEKLNYMRQYAESSVCRRRILLNYFNEQTDHDCGNCDVCTHPPKRFNGTEIIQKALSAVFRTSEKIGINTAIEILRGIRSNTVIKNRFWEIKTFSAGKEVSTDDWHDYFLQMLQMGFIEIAYNDHHHVKITTSGREVLFGKKRAELIVIDKAEKISPMPHNRTRKKPIPEVRLSPAVIASPYIQEDQALFQILRKHRMELAKEQGIPAYMIFSDAVLHLLATHKPIDMEHFGQILGIGEFKKKKYGESFINIIQQFL</sequence>
<dbReference type="GO" id="GO:0006310">
    <property type="term" value="P:DNA recombination"/>
    <property type="evidence" value="ECO:0007669"/>
    <property type="project" value="UniProtKB-UniRule"/>
</dbReference>
<dbReference type="eggNOG" id="COG0514">
    <property type="taxonomic scope" value="Bacteria"/>
</dbReference>
<evidence type="ECO:0000256" key="9">
    <source>
        <dbReference type="ARBA" id="ARBA00022833"/>
    </source>
</evidence>
<evidence type="ECO:0000259" key="18">
    <source>
        <dbReference type="PROSITE" id="PS51192"/>
    </source>
</evidence>
<keyword evidence="8 20" id="KW-0347">Helicase</keyword>
<keyword evidence="14" id="KW-0413">Isomerase</keyword>
<evidence type="ECO:0000313" key="21">
    <source>
        <dbReference type="Proteomes" id="UP000005580"/>
    </source>
</evidence>
<dbReference type="SUPFAM" id="SSF52540">
    <property type="entry name" value="P-loop containing nucleoside triphosphate hydrolases"/>
    <property type="match status" value="1"/>
</dbReference>
<evidence type="ECO:0000256" key="2">
    <source>
        <dbReference type="ARBA" id="ARBA00001947"/>
    </source>
</evidence>
<dbReference type="PROSITE" id="PS50967">
    <property type="entry name" value="HRDC"/>
    <property type="match status" value="1"/>
</dbReference>
<evidence type="ECO:0000256" key="3">
    <source>
        <dbReference type="ARBA" id="ARBA00005446"/>
    </source>
</evidence>
<proteinExistence type="inferred from homology"/>
<dbReference type="EMBL" id="AEPE02000006">
    <property type="protein sequence ID" value="EFZ35934.1"/>
    <property type="molecule type" value="Genomic_DNA"/>
</dbReference>
<evidence type="ECO:0000256" key="8">
    <source>
        <dbReference type="ARBA" id="ARBA00022806"/>
    </source>
</evidence>
<dbReference type="InterPro" id="IPR036388">
    <property type="entry name" value="WH-like_DNA-bd_sf"/>
</dbReference>
<dbReference type="GO" id="GO:0009378">
    <property type="term" value="F:four-way junction helicase activity"/>
    <property type="evidence" value="ECO:0007669"/>
    <property type="project" value="TreeGrafter"/>
</dbReference>
<evidence type="ECO:0000256" key="14">
    <source>
        <dbReference type="ARBA" id="ARBA00023235"/>
    </source>
</evidence>
<dbReference type="InterPro" id="IPR002121">
    <property type="entry name" value="HRDC_dom"/>
</dbReference>
<dbReference type="GO" id="GO:0016787">
    <property type="term" value="F:hydrolase activity"/>
    <property type="evidence" value="ECO:0007669"/>
    <property type="project" value="UniProtKB-KW"/>
</dbReference>
<evidence type="ECO:0000259" key="19">
    <source>
        <dbReference type="PROSITE" id="PS51194"/>
    </source>
</evidence>
<evidence type="ECO:0000256" key="15">
    <source>
        <dbReference type="ARBA" id="ARBA00034617"/>
    </source>
</evidence>
<dbReference type="NCBIfam" id="TIGR00614">
    <property type="entry name" value="recQ_fam"/>
    <property type="match status" value="1"/>
</dbReference>
<dbReference type="InterPro" id="IPR010997">
    <property type="entry name" value="HRDC-like_sf"/>
</dbReference>
<keyword evidence="5" id="KW-0547">Nucleotide-binding</keyword>
<keyword evidence="4" id="KW-0479">Metal-binding</keyword>
<dbReference type="GO" id="GO:0009432">
    <property type="term" value="P:SOS response"/>
    <property type="evidence" value="ECO:0007669"/>
    <property type="project" value="UniProtKB-UniRule"/>
</dbReference>
<dbReference type="SUPFAM" id="SSF46785">
    <property type="entry name" value="Winged helix' DNA-binding domain"/>
    <property type="match status" value="1"/>
</dbReference>
<dbReference type="Proteomes" id="UP000005580">
    <property type="component" value="Unassembled WGS sequence"/>
</dbReference>
<dbReference type="InterPro" id="IPR044876">
    <property type="entry name" value="HRDC_dom_sf"/>
</dbReference>
<dbReference type="InterPro" id="IPR006293">
    <property type="entry name" value="DNA_helicase_ATP-dep_RecQ_bac"/>
</dbReference>
<comment type="similarity">
    <text evidence="3">Belongs to the helicase family. RecQ subfamily.</text>
</comment>
<dbReference type="SMART" id="SM00956">
    <property type="entry name" value="RQC"/>
    <property type="match status" value="1"/>
</dbReference>
<keyword evidence="10" id="KW-0067">ATP-binding</keyword>
<dbReference type="HOGENOM" id="CLU_001103_14_3_10"/>
<dbReference type="GO" id="GO:0003677">
    <property type="term" value="F:DNA binding"/>
    <property type="evidence" value="ECO:0007669"/>
    <property type="project" value="UniProtKB-KW"/>
</dbReference>
<dbReference type="Gene3D" id="1.10.10.10">
    <property type="entry name" value="Winged helix-like DNA-binding domain superfamily/Winged helix DNA-binding domain"/>
    <property type="match status" value="1"/>
</dbReference>
<dbReference type="SMART" id="SM00341">
    <property type="entry name" value="HRDC"/>
    <property type="match status" value="1"/>
</dbReference>
<dbReference type="InterPro" id="IPR027417">
    <property type="entry name" value="P-loop_NTPase"/>
</dbReference>
<dbReference type="GO" id="GO:0046872">
    <property type="term" value="F:metal ion binding"/>
    <property type="evidence" value="ECO:0007669"/>
    <property type="project" value="UniProtKB-KW"/>
</dbReference>
<dbReference type="Pfam" id="PF09382">
    <property type="entry name" value="RQC"/>
    <property type="match status" value="1"/>
</dbReference>
<dbReference type="GO" id="GO:0043590">
    <property type="term" value="C:bacterial nucleoid"/>
    <property type="evidence" value="ECO:0007669"/>
    <property type="project" value="TreeGrafter"/>
</dbReference>
<dbReference type="PROSITE" id="PS51192">
    <property type="entry name" value="HELICASE_ATP_BIND_1"/>
    <property type="match status" value="1"/>
</dbReference>
<dbReference type="NCBIfam" id="TIGR01389">
    <property type="entry name" value="recQ"/>
    <property type="match status" value="1"/>
</dbReference>
<keyword evidence="9" id="KW-0862">Zinc</keyword>
<feature type="domain" description="HRDC" evidence="17">
    <location>
        <begin position="541"/>
        <end position="615"/>
    </location>
</feature>
<dbReference type="PANTHER" id="PTHR13710:SF105">
    <property type="entry name" value="ATP-DEPENDENT DNA HELICASE Q1"/>
    <property type="match status" value="1"/>
</dbReference>
<dbReference type="GO" id="GO:0043138">
    <property type="term" value="F:3'-5' DNA helicase activity"/>
    <property type="evidence" value="ECO:0007669"/>
    <property type="project" value="UniProtKB-EC"/>
</dbReference>
<dbReference type="GO" id="GO:0005524">
    <property type="term" value="F:ATP binding"/>
    <property type="evidence" value="ECO:0007669"/>
    <property type="project" value="UniProtKB-KW"/>
</dbReference>
<evidence type="ECO:0000256" key="16">
    <source>
        <dbReference type="NCBIfam" id="TIGR01389"/>
    </source>
</evidence>
<feature type="domain" description="Helicase C-terminal" evidence="19">
    <location>
        <begin position="220"/>
        <end position="370"/>
    </location>
</feature>
<dbReference type="InterPro" id="IPR032284">
    <property type="entry name" value="RecQ_Zn-bd"/>
</dbReference>
<dbReference type="GO" id="GO:0005737">
    <property type="term" value="C:cytoplasm"/>
    <property type="evidence" value="ECO:0007669"/>
    <property type="project" value="TreeGrafter"/>
</dbReference>
<comment type="caution">
    <text evidence="20">The sequence shown here is derived from an EMBL/GenBank/DDBJ whole genome shotgun (WGS) entry which is preliminary data.</text>
</comment>
<dbReference type="SUPFAM" id="SSF47819">
    <property type="entry name" value="HRDC-like"/>
    <property type="match status" value="1"/>
</dbReference>
<evidence type="ECO:0000256" key="13">
    <source>
        <dbReference type="ARBA" id="ARBA00023204"/>
    </source>
</evidence>
<dbReference type="InterPro" id="IPR018982">
    <property type="entry name" value="RQC_domain"/>
</dbReference>
<evidence type="ECO:0000256" key="5">
    <source>
        <dbReference type="ARBA" id="ARBA00022741"/>
    </source>
</evidence>
<dbReference type="AlphaFoldDB" id="E7RTC8"/>
<dbReference type="InterPro" id="IPR014001">
    <property type="entry name" value="Helicase_ATP-bd"/>
</dbReference>
<keyword evidence="7 20" id="KW-0378">Hydrolase</keyword>
<dbReference type="Gene3D" id="3.40.50.300">
    <property type="entry name" value="P-loop containing nucleotide triphosphate hydrolases"/>
    <property type="match status" value="2"/>
</dbReference>
<dbReference type="GO" id="GO:0030894">
    <property type="term" value="C:replisome"/>
    <property type="evidence" value="ECO:0007669"/>
    <property type="project" value="TreeGrafter"/>
</dbReference>
<evidence type="ECO:0000259" key="17">
    <source>
        <dbReference type="PROSITE" id="PS50967"/>
    </source>
</evidence>